<evidence type="ECO:0000313" key="2">
    <source>
        <dbReference type="Proteomes" id="UP000070427"/>
    </source>
</evidence>
<dbReference type="Pfam" id="PF09338">
    <property type="entry name" value="Gly_reductase"/>
    <property type="match status" value="1"/>
</dbReference>
<dbReference type="InterPro" id="IPR015417">
    <property type="entry name" value="Gly_reductase_pB_sua/b"/>
</dbReference>
<organism evidence="1 2">
    <name type="scientific">Fervidicola ferrireducens</name>
    <dbReference type="NCBI Taxonomy" id="520764"/>
    <lineage>
        <taxon>Bacteria</taxon>
        <taxon>Bacillati</taxon>
        <taxon>Bacillota</taxon>
        <taxon>Clostridia</taxon>
        <taxon>Thermosediminibacterales</taxon>
        <taxon>Thermosediminibacteraceae</taxon>
        <taxon>Fervidicola</taxon>
    </lineage>
</organism>
<dbReference type="RefSeq" id="WP_066353152.1">
    <property type="nucleotide sequence ID" value="NZ_LOED01000012.1"/>
</dbReference>
<dbReference type="EC" id="1.21.4.1" evidence="1"/>
<proteinExistence type="predicted"/>
<name>A0A140L9T1_9FIRM</name>
<dbReference type="AlphaFoldDB" id="A0A140L9T1"/>
<accession>A0A140L9T1</accession>
<sequence>MVRLSIARAKSVTMEMPEKYAELALKNKSEKKSKNEVTPFLKEKIMRTLTWREYSVNDVKISKYTKIENNILYIDEELAGRAVNINPIVKKVTLRVIKPGERNVFVNSIMDIIPVAAKVEGKIGEGVTHFLRGMVVFLTGTDEEGRQISEFGSSHGILSEKVAFGMPGTPGNREIILNIDVVIEKGTGMERRGPLAAHQVCDWILDHIRQELKKLPPQEAIYVQEYKDVRREGRPKVLIVKELGGQGAMHEKIIMPSEPGGVRGGKSIIDLGNVPVILSPNEVRDGGIHSVT</sequence>
<dbReference type="Proteomes" id="UP000070427">
    <property type="component" value="Unassembled WGS sequence"/>
</dbReference>
<dbReference type="EMBL" id="LOED01000012">
    <property type="protein sequence ID" value="KXG77306.1"/>
    <property type="molecule type" value="Genomic_DNA"/>
</dbReference>
<gene>
    <name evidence="1" type="primary">prdA_2</name>
    <name evidence="1" type="ORF">AN618_12030</name>
</gene>
<dbReference type="GO" id="GO:0050002">
    <property type="term" value="F:D-proline reductase activity"/>
    <property type="evidence" value="ECO:0007669"/>
    <property type="project" value="UniProtKB-EC"/>
</dbReference>
<evidence type="ECO:0000313" key="1">
    <source>
        <dbReference type="EMBL" id="KXG77306.1"/>
    </source>
</evidence>
<dbReference type="InParanoid" id="A0A140L9T1"/>
<keyword evidence="1" id="KW-0560">Oxidoreductase</keyword>
<dbReference type="STRING" id="520764.AN618_12030"/>
<keyword evidence="2" id="KW-1185">Reference proteome</keyword>
<reference evidence="1 2" key="1">
    <citation type="submission" date="2015-12" db="EMBL/GenBank/DDBJ databases">
        <title>Draft genome sequnece of Fervidicola ferrireducens strain Y170.</title>
        <authorList>
            <person name="Patel B.K."/>
        </authorList>
    </citation>
    <scope>NUCLEOTIDE SEQUENCE [LARGE SCALE GENOMIC DNA]</scope>
    <source>
        <strain evidence="1 2">Y170</strain>
    </source>
</reference>
<protein>
    <submittedName>
        <fullName evidence="1">D-proline reductase proprotein PrdA</fullName>
        <ecNumber evidence="1">1.21.4.1</ecNumber>
    </submittedName>
</protein>
<comment type="caution">
    <text evidence="1">The sequence shown here is derived from an EMBL/GenBank/DDBJ whole genome shotgun (WGS) entry which is preliminary data.</text>
</comment>